<dbReference type="PANTHER" id="PTHR30026:SF20">
    <property type="entry name" value="OUTER MEMBRANE PROTEIN TOLC"/>
    <property type="match status" value="1"/>
</dbReference>
<dbReference type="Proteomes" id="UP001241110">
    <property type="component" value="Unassembled WGS sequence"/>
</dbReference>
<proteinExistence type="inferred from homology"/>
<keyword evidence="8" id="KW-0175">Coiled coil</keyword>
<dbReference type="GO" id="GO:0015288">
    <property type="term" value="F:porin activity"/>
    <property type="evidence" value="ECO:0007669"/>
    <property type="project" value="TreeGrafter"/>
</dbReference>
<dbReference type="RefSeq" id="WP_313988002.1">
    <property type="nucleotide sequence ID" value="NZ_JASJOS010000020.1"/>
</dbReference>
<evidence type="ECO:0000256" key="2">
    <source>
        <dbReference type="ARBA" id="ARBA00007613"/>
    </source>
</evidence>
<feature type="coiled-coil region" evidence="8">
    <location>
        <begin position="401"/>
        <end position="428"/>
    </location>
</feature>
<evidence type="ECO:0000313" key="9">
    <source>
        <dbReference type="EMBL" id="MDJ1485438.1"/>
    </source>
</evidence>
<dbReference type="AlphaFoldDB" id="A0AAE3QZM1"/>
<dbReference type="SUPFAM" id="SSF56954">
    <property type="entry name" value="Outer membrane efflux proteins (OEP)"/>
    <property type="match status" value="1"/>
</dbReference>
<dbReference type="Pfam" id="PF02321">
    <property type="entry name" value="OEP"/>
    <property type="match status" value="2"/>
</dbReference>
<comment type="caution">
    <text evidence="9">The sequence shown here is derived from an EMBL/GenBank/DDBJ whole genome shotgun (WGS) entry which is preliminary data.</text>
</comment>
<dbReference type="GO" id="GO:0009279">
    <property type="term" value="C:cell outer membrane"/>
    <property type="evidence" value="ECO:0007669"/>
    <property type="project" value="UniProtKB-SubCell"/>
</dbReference>
<dbReference type="GO" id="GO:0015562">
    <property type="term" value="F:efflux transmembrane transporter activity"/>
    <property type="evidence" value="ECO:0007669"/>
    <property type="project" value="InterPro"/>
</dbReference>
<name>A0AAE3QZM1_9BACT</name>
<evidence type="ECO:0000256" key="4">
    <source>
        <dbReference type="ARBA" id="ARBA00022452"/>
    </source>
</evidence>
<evidence type="ECO:0000313" key="10">
    <source>
        <dbReference type="Proteomes" id="UP001241110"/>
    </source>
</evidence>
<evidence type="ECO:0000256" key="5">
    <source>
        <dbReference type="ARBA" id="ARBA00022692"/>
    </source>
</evidence>
<feature type="coiled-coil region" evidence="8">
    <location>
        <begin position="331"/>
        <end position="362"/>
    </location>
</feature>
<dbReference type="Gene3D" id="1.20.1600.10">
    <property type="entry name" value="Outer membrane efflux proteins (OEP)"/>
    <property type="match status" value="1"/>
</dbReference>
<dbReference type="PANTHER" id="PTHR30026">
    <property type="entry name" value="OUTER MEMBRANE PROTEIN TOLC"/>
    <property type="match status" value="1"/>
</dbReference>
<keyword evidence="4" id="KW-1134">Transmembrane beta strand</keyword>
<reference evidence="9" key="1">
    <citation type="submission" date="2023-05" db="EMBL/GenBank/DDBJ databases">
        <authorList>
            <person name="Zhang X."/>
        </authorList>
    </citation>
    <scope>NUCLEOTIDE SEQUENCE</scope>
    <source>
        <strain evidence="9">YF14B1</strain>
    </source>
</reference>
<dbReference type="InterPro" id="IPR051906">
    <property type="entry name" value="TolC-like"/>
</dbReference>
<evidence type="ECO:0000256" key="1">
    <source>
        <dbReference type="ARBA" id="ARBA00004442"/>
    </source>
</evidence>
<dbReference type="InterPro" id="IPR003423">
    <property type="entry name" value="OMP_efflux"/>
</dbReference>
<evidence type="ECO:0000256" key="3">
    <source>
        <dbReference type="ARBA" id="ARBA00022448"/>
    </source>
</evidence>
<gene>
    <name evidence="9" type="ORF">QNI16_33415</name>
</gene>
<protein>
    <submittedName>
        <fullName evidence="9">TolC family protein</fullName>
    </submittedName>
</protein>
<evidence type="ECO:0000256" key="7">
    <source>
        <dbReference type="ARBA" id="ARBA00023237"/>
    </source>
</evidence>
<keyword evidence="3" id="KW-0813">Transport</keyword>
<keyword evidence="5" id="KW-0812">Transmembrane</keyword>
<dbReference type="GO" id="GO:1990281">
    <property type="term" value="C:efflux pump complex"/>
    <property type="evidence" value="ECO:0007669"/>
    <property type="project" value="TreeGrafter"/>
</dbReference>
<keyword evidence="7" id="KW-0998">Cell outer membrane</keyword>
<evidence type="ECO:0000256" key="6">
    <source>
        <dbReference type="ARBA" id="ARBA00023136"/>
    </source>
</evidence>
<comment type="similarity">
    <text evidence="2">Belongs to the outer membrane factor (OMF) (TC 1.B.17) family.</text>
</comment>
<keyword evidence="6" id="KW-0472">Membrane</keyword>
<sequence length="439" mass="48861">MQFSRWFLFFILGLSGGVIYAQELTLNQLIDKALQSNQNVQISQISEQQTAAQIKSVKAGARPQVNVSGDYKRYIKIPGQVVPASAFGGPDGTYTTLAFGLPYNLSTSLQVSQAIFNPSIGIGLKAANLSLDLSKLQTTKTKEDVAYNVSVTYYNLQSVTQQIVFLRSNLASTEKLIKVTDLLYKNQLSQGIDVDRLRITHTQTKTQLQSLQASEEQLINMLKFLTGTPQTDSLKVQIAIDEQAIEQALLQQETVNRTDLLLLDRQKALNELNQRNTKAGFIPTLSAYGVANSTFYGQGGEDGVFKHVPGYWVGLQLNWNIYDGSARRAKISSQRAENNTLNLQMQQARESISMEMRNAQNKFLVEQQNLASSREQVTLADKVYTQSQLQFKEGTSSLTDVIQAENSLREAQNNYLNALLNLRSAELDWKKASGNLIAK</sequence>
<organism evidence="9 10">
    <name type="scientific">Xanthocytophaga flava</name>
    <dbReference type="NCBI Taxonomy" id="3048013"/>
    <lineage>
        <taxon>Bacteria</taxon>
        <taxon>Pseudomonadati</taxon>
        <taxon>Bacteroidota</taxon>
        <taxon>Cytophagia</taxon>
        <taxon>Cytophagales</taxon>
        <taxon>Rhodocytophagaceae</taxon>
        <taxon>Xanthocytophaga</taxon>
    </lineage>
</organism>
<comment type="subcellular location">
    <subcellularLocation>
        <location evidence="1">Cell outer membrane</location>
    </subcellularLocation>
</comment>
<accession>A0AAE3QZM1</accession>
<dbReference type="EMBL" id="JASJOS010000020">
    <property type="protein sequence ID" value="MDJ1485438.1"/>
    <property type="molecule type" value="Genomic_DNA"/>
</dbReference>
<evidence type="ECO:0000256" key="8">
    <source>
        <dbReference type="SAM" id="Coils"/>
    </source>
</evidence>